<dbReference type="InterPro" id="IPR052025">
    <property type="entry name" value="Xyloglucanase_GH74"/>
</dbReference>
<gene>
    <name evidence="1" type="ORF">BXT86_02595</name>
</gene>
<proteinExistence type="predicted"/>
<protein>
    <recommendedName>
        <fullName evidence="3">Secretion system C-terminal sorting domain-containing protein</fullName>
    </recommendedName>
</protein>
<dbReference type="PANTHER" id="PTHR43739:SF5">
    <property type="entry name" value="EXO-ALPHA-SIALIDASE"/>
    <property type="match status" value="1"/>
</dbReference>
<sequence length="1453" mass="161383">MIGLIISLFMGLYPSPQIRELILHSTYRFHHSCDPGDQLWTANGPFTGYIVSMTDDGNYLYVGSISNGIFRFENPWQKRSGNIEYETINAIYGRAPDTLLAGTDGSGLWTTINGGLNWIQNNMVPDTAVINTFFRFNNSLYFLGTNGSGIYRSTDGGASWNKSGNLPDMLNFTSFARDFNTPPRIFLGTESTGIYVSIDQGITWSDYSEPEMDIEKLRFFVVNADSYLYAGCRGGLYYQYGATWHQTVLTGISVSDIQRKGDSILVATWGNGIFISGIGDSILYPRNQGLGYLVVNCLNVVGDTIFAGTCGGIYYSTNNGINWIEFNQNINAALIYDLTINPQNQYSVYALSFGAGLFKSSNGGNTWFHYGNPPGLPFLTAMAVNPQDSAHILIGSIFGMFITTDNGFTWTTANTGAQLITDIEFDPTNPFIAYAGSNYMFMRTTDGGLNWDTLNFGNSYNDIKICPQAPETIYVATNKGVFKSNNYGNNLYPSGLTDTSIVSINIDGYFSSLLYAGLEWPQSGQPGIYKSTDGGQTWTSTHFPDIPCFGIQTIFDVPFYLLACSDQSSCYLSLDAGNNWFGLGPDIPGNLSPVIGLSQLQHTLYLGNLAGVYAYTDSNPPAVSISAPDSFSPDGDLIDDNIEFALSASDTHGILYWNLKIIKDSIVLLNKEGFALPPDTISWNGFDSSDVLVRNGSYIAGFFAYDGFFNIDTASKNIFVAKKPLISGVGEATSLPSGRKIAVDDTGCIHIVYTTFKPEEIFYTYSPDGINWSEPLDLSNSPSESSKNPCIVINSNNTIYIFWEEQYADSQEICYQRYNGQWFPNPRRLTQTAGPSVNPSVVVTSNNDLHLVWEEKAVSEIFYRHYNFATGFWDSSINVSGTAGLSRDPFIMVHNGLYVFFADRTNQSNFDIRYRHGDGQNWQPVVQVDTTPGDSYLPVAVSDAYNRIHLCWSDSTPGNIDIFYKCLTPDSGWSLTINLTQTPETSHFPTLTIDNLQNIYLYWQEDKDIYQRVLDHQLGWLQYKNISNSSVYSRYPSSALKTDLVWTENDSTPFNIIYYKEEILDTTNPNFTISAPETTYLNDSLIIHLSVDEQLQALPIAYLKDVQNDSIPFNVTLDSTFNYSGRLLVSGLVSGDGSISVRGQDLSGNQGVQTKPIFIDTLDTIPPNFTITAPDTAYINDTLFFTFIASEPLTSLPEAWLKDIQQDTVHLSVTETSPLHYAGQGYITNLVLGAGTLFVSGTDLHNNYGEDNKQIFISSLDSLSPNFSLSYPDTFFIGDNPIVVITPNEPLMQEPSVWLYDSTNDSLQLTVISDSNFYQAGDTIVGLELGSGRLRVYGVDLSGNETDTTVTIWIDARGNLLPRDSCFAFPNPTHKDYIKFMFYLNQNGHLKIEIFTLSGRRIGTFIDDDFEGGRIYERQMSVNEMGTDIYIFRAHANAGKHEATVMKKFGVIR</sequence>
<organism evidence="1 2">
    <name type="scientific">candidate division WOR-3 bacterium 4484_100</name>
    <dbReference type="NCBI Taxonomy" id="1936077"/>
    <lineage>
        <taxon>Bacteria</taxon>
        <taxon>Bacteria division WOR-3</taxon>
    </lineage>
</organism>
<evidence type="ECO:0008006" key="3">
    <source>
        <dbReference type="Google" id="ProtNLM"/>
    </source>
</evidence>
<accession>A0A1V4QHF9</accession>
<dbReference type="SUPFAM" id="SSF110296">
    <property type="entry name" value="Oligoxyloglucan reducing end-specific cellobiohydrolase"/>
    <property type="match status" value="2"/>
</dbReference>
<reference evidence="2" key="1">
    <citation type="submission" date="2017-01" db="EMBL/GenBank/DDBJ databases">
        <title>Novel pathways for hydrocarbon cycling and metabolic interdependencies in hydrothermal sediment communities.</title>
        <authorList>
            <person name="Dombrowski N."/>
            <person name="Seitz K."/>
            <person name="Teske A."/>
            <person name="Baker B."/>
        </authorList>
    </citation>
    <scope>NUCLEOTIDE SEQUENCE [LARGE SCALE GENOMIC DNA]</scope>
</reference>
<dbReference type="GO" id="GO:0010411">
    <property type="term" value="P:xyloglucan metabolic process"/>
    <property type="evidence" value="ECO:0007669"/>
    <property type="project" value="TreeGrafter"/>
</dbReference>
<evidence type="ECO:0000313" key="2">
    <source>
        <dbReference type="Proteomes" id="UP000191663"/>
    </source>
</evidence>
<dbReference type="Proteomes" id="UP000191663">
    <property type="component" value="Unassembled WGS sequence"/>
</dbReference>
<dbReference type="Gene3D" id="2.130.10.10">
    <property type="entry name" value="YVTN repeat-like/Quinoprotein amine dehydrogenase"/>
    <property type="match status" value="3"/>
</dbReference>
<dbReference type="SUPFAM" id="SSF89372">
    <property type="entry name" value="Fucose-specific lectin"/>
    <property type="match status" value="1"/>
</dbReference>
<dbReference type="PANTHER" id="PTHR43739">
    <property type="entry name" value="XYLOGLUCANASE (EUROFUNG)"/>
    <property type="match status" value="1"/>
</dbReference>
<name>A0A1V4QHF9_UNCW3</name>
<evidence type="ECO:0000313" key="1">
    <source>
        <dbReference type="EMBL" id="OPX18166.1"/>
    </source>
</evidence>
<comment type="caution">
    <text evidence="1">The sequence shown here is derived from an EMBL/GenBank/DDBJ whole genome shotgun (WGS) entry which is preliminary data.</text>
</comment>
<dbReference type="EMBL" id="MUKB01000034">
    <property type="protein sequence ID" value="OPX18166.1"/>
    <property type="molecule type" value="Genomic_DNA"/>
</dbReference>
<dbReference type="InterPro" id="IPR015943">
    <property type="entry name" value="WD40/YVTN_repeat-like_dom_sf"/>
</dbReference>